<comment type="caution">
    <text evidence="2">The sequence shown here is derived from an EMBL/GenBank/DDBJ whole genome shotgun (WGS) entry which is preliminary data.</text>
</comment>
<feature type="compositionally biased region" description="Acidic residues" evidence="1">
    <location>
        <begin position="261"/>
        <end position="271"/>
    </location>
</feature>
<gene>
    <name evidence="2" type="ORF">OC846_000370</name>
</gene>
<dbReference type="EMBL" id="JAPDMZ010000004">
    <property type="protein sequence ID" value="KAK0557582.1"/>
    <property type="molecule type" value="Genomic_DNA"/>
</dbReference>
<dbReference type="AlphaFoldDB" id="A0AAN6GVB5"/>
<keyword evidence="3" id="KW-1185">Reference proteome</keyword>
<feature type="compositionally biased region" description="Low complexity" evidence="1">
    <location>
        <begin position="155"/>
        <end position="177"/>
    </location>
</feature>
<feature type="region of interest" description="Disordered" evidence="1">
    <location>
        <begin position="121"/>
        <end position="324"/>
    </location>
</feature>
<feature type="compositionally biased region" description="Basic and acidic residues" evidence="1">
    <location>
        <begin position="192"/>
        <end position="213"/>
    </location>
</feature>
<feature type="compositionally biased region" description="Basic and acidic residues" evidence="1">
    <location>
        <begin position="9"/>
        <end position="18"/>
    </location>
</feature>
<feature type="compositionally biased region" description="Low complexity" evidence="1">
    <location>
        <begin position="301"/>
        <end position="311"/>
    </location>
</feature>
<feature type="region of interest" description="Disordered" evidence="1">
    <location>
        <begin position="1"/>
        <end position="37"/>
    </location>
</feature>
<dbReference type="PANTHER" id="PTHR40644:SF1">
    <property type="entry name" value="UPF0653 PROTEIN C607.02C"/>
    <property type="match status" value="1"/>
</dbReference>
<protein>
    <submittedName>
        <fullName evidence="2">Uncharacterized protein</fullName>
    </submittedName>
</protein>
<evidence type="ECO:0000256" key="1">
    <source>
        <dbReference type="SAM" id="MobiDB-lite"/>
    </source>
</evidence>
<feature type="compositionally biased region" description="Basic and acidic residues" evidence="1">
    <location>
        <begin position="51"/>
        <end position="63"/>
    </location>
</feature>
<evidence type="ECO:0000313" key="3">
    <source>
        <dbReference type="Proteomes" id="UP001176517"/>
    </source>
</evidence>
<proteinExistence type="predicted"/>
<feature type="region of interest" description="Disordered" evidence="1">
    <location>
        <begin position="51"/>
        <end position="100"/>
    </location>
</feature>
<organism evidence="2 3">
    <name type="scientific">Tilletia horrida</name>
    <dbReference type="NCBI Taxonomy" id="155126"/>
    <lineage>
        <taxon>Eukaryota</taxon>
        <taxon>Fungi</taxon>
        <taxon>Dikarya</taxon>
        <taxon>Basidiomycota</taxon>
        <taxon>Ustilaginomycotina</taxon>
        <taxon>Exobasidiomycetes</taxon>
        <taxon>Tilletiales</taxon>
        <taxon>Tilletiaceae</taxon>
        <taxon>Tilletia</taxon>
    </lineage>
</organism>
<reference evidence="2" key="1">
    <citation type="journal article" date="2023" name="PhytoFront">
        <title>Draft Genome Resources of Seven Strains of Tilletia horrida, Causal Agent of Kernel Smut of Rice.</title>
        <authorList>
            <person name="Khanal S."/>
            <person name="Antony Babu S."/>
            <person name="Zhou X.G."/>
        </authorList>
    </citation>
    <scope>NUCLEOTIDE SEQUENCE</scope>
    <source>
        <strain evidence="2">TX6</strain>
    </source>
</reference>
<feature type="compositionally biased region" description="Low complexity" evidence="1">
    <location>
        <begin position="230"/>
        <end position="247"/>
    </location>
</feature>
<dbReference type="Proteomes" id="UP001176517">
    <property type="component" value="Unassembled WGS sequence"/>
</dbReference>
<name>A0AAN6GVB5_9BASI</name>
<dbReference type="PANTHER" id="PTHR40644">
    <property type="entry name" value="UPF0653 PROTEIN C607.02C"/>
    <property type="match status" value="1"/>
</dbReference>
<accession>A0AAN6GVB5</accession>
<evidence type="ECO:0000313" key="2">
    <source>
        <dbReference type="EMBL" id="KAK0557582.1"/>
    </source>
</evidence>
<sequence>MPHKRAKRSIREADRFAKGVDLPPVSSNLKGGDANLPKGAMRVLMGAKVRADFQDRRKQRAEGNRIGAGASAPPDVKGKKKATNTTSDASPANAKKTNLKVLPGETLANFNRRVERTLASDINASLRAAASTSEKKGNKKKRKRGEDDDADDESNVVSKARSAEIAAARRAAEPSSADLKRARDAIVGGKGKSAEDDVEKDWAKVDQRRRINDVADAPPRLTRVPKLRGAAAVKAAAAESRPSSRSRSLADDFEVAVPAEADYDPELDDDEVSKRKQKKSKTMALTRQSGVAQAVSRGRRGASSSSSSSGSTKAQAPMAPVRAKVLAQERESAIERYRALKEARIQQRNASAG</sequence>